<evidence type="ECO:0000256" key="1">
    <source>
        <dbReference type="SAM" id="Coils"/>
    </source>
</evidence>
<organism evidence="3 4">
    <name type="scientific">Amphimedon queenslandica</name>
    <name type="common">Sponge</name>
    <dbReference type="NCBI Taxonomy" id="400682"/>
    <lineage>
        <taxon>Eukaryota</taxon>
        <taxon>Metazoa</taxon>
        <taxon>Porifera</taxon>
        <taxon>Demospongiae</taxon>
        <taxon>Heteroscleromorpha</taxon>
        <taxon>Haplosclerida</taxon>
        <taxon>Niphatidae</taxon>
        <taxon>Amphimedon</taxon>
    </lineage>
</organism>
<feature type="region of interest" description="Disordered" evidence="2">
    <location>
        <begin position="472"/>
        <end position="552"/>
    </location>
</feature>
<reference evidence="4" key="1">
    <citation type="journal article" date="2010" name="Nature">
        <title>The Amphimedon queenslandica genome and the evolution of animal complexity.</title>
        <authorList>
            <person name="Srivastava M."/>
            <person name="Simakov O."/>
            <person name="Chapman J."/>
            <person name="Fahey B."/>
            <person name="Gauthier M.E."/>
            <person name="Mitros T."/>
            <person name="Richards G.S."/>
            <person name="Conaco C."/>
            <person name="Dacre M."/>
            <person name="Hellsten U."/>
            <person name="Larroux C."/>
            <person name="Putnam N.H."/>
            <person name="Stanke M."/>
            <person name="Adamska M."/>
            <person name="Darling A."/>
            <person name="Degnan S.M."/>
            <person name="Oakley T.H."/>
            <person name="Plachetzki D.C."/>
            <person name="Zhai Y."/>
            <person name="Adamski M."/>
            <person name="Calcino A."/>
            <person name="Cummins S.F."/>
            <person name="Goodstein D.M."/>
            <person name="Harris C."/>
            <person name="Jackson D.J."/>
            <person name="Leys S.P."/>
            <person name="Shu S."/>
            <person name="Woodcroft B.J."/>
            <person name="Vervoort M."/>
            <person name="Kosik K.S."/>
            <person name="Manning G."/>
            <person name="Degnan B.M."/>
            <person name="Rokhsar D.S."/>
        </authorList>
    </citation>
    <scope>NUCLEOTIDE SEQUENCE [LARGE SCALE GENOMIC DNA]</scope>
</reference>
<dbReference type="AlphaFoldDB" id="A0AAN0IXX7"/>
<reference evidence="3" key="2">
    <citation type="submission" date="2024-06" db="UniProtKB">
        <authorList>
            <consortium name="EnsemblMetazoa"/>
        </authorList>
    </citation>
    <scope>IDENTIFICATION</scope>
</reference>
<protein>
    <submittedName>
        <fullName evidence="3">Uncharacterized protein</fullName>
    </submittedName>
</protein>
<dbReference type="PANTHER" id="PTHR19321:SF41">
    <property type="entry name" value="FASCETTO-RELATED"/>
    <property type="match status" value="1"/>
</dbReference>
<accession>A0AAN0IXX7</accession>
<dbReference type="Gene3D" id="1.20.58.1520">
    <property type="match status" value="1"/>
</dbReference>
<name>A0AAN0IXX7_AMPQE</name>
<evidence type="ECO:0000313" key="3">
    <source>
        <dbReference type="EnsemblMetazoa" id="XP_019849407.1"/>
    </source>
</evidence>
<dbReference type="GO" id="GO:1990023">
    <property type="term" value="C:mitotic spindle midzone"/>
    <property type="evidence" value="ECO:0007669"/>
    <property type="project" value="TreeGrafter"/>
</dbReference>
<feature type="coiled-coil region" evidence="1">
    <location>
        <begin position="58"/>
        <end position="85"/>
    </location>
</feature>
<keyword evidence="1" id="KW-0175">Coiled coil</keyword>
<keyword evidence="4" id="KW-1185">Reference proteome</keyword>
<dbReference type="GO" id="GO:0005737">
    <property type="term" value="C:cytoplasm"/>
    <property type="evidence" value="ECO:0007669"/>
    <property type="project" value="TreeGrafter"/>
</dbReference>
<dbReference type="Proteomes" id="UP000007879">
    <property type="component" value="Unassembled WGS sequence"/>
</dbReference>
<dbReference type="InterPro" id="IPR007145">
    <property type="entry name" value="MAP65_Ase1_PRC1"/>
</dbReference>
<dbReference type="GO" id="GO:0051256">
    <property type="term" value="P:mitotic spindle midzone assembly"/>
    <property type="evidence" value="ECO:0007669"/>
    <property type="project" value="TreeGrafter"/>
</dbReference>
<proteinExistence type="predicted"/>
<dbReference type="PANTHER" id="PTHR19321">
    <property type="entry name" value="PROTEIN REGULATOR OF CYTOKINESIS 1 PRC1-RELATED"/>
    <property type="match status" value="1"/>
</dbReference>
<evidence type="ECO:0000313" key="4">
    <source>
        <dbReference type="Proteomes" id="UP000007879"/>
    </source>
</evidence>
<sequence>MSSKEILAIKESLSQLLEHETIKEFASIWDAIGIEDRIRQERRDKMFQYHCNLQLEMLEEERSLKKRLEDSIKSCSEELVQLETQLHLSSTLDSYSLKTITEKERLIRERVDALNKIKHDRMKRLKRLIEMETVLAHGIGEKPSFSLKWQSENLIPSEEELQNYLEKVEQLESIKDQRQVEFRNVRDKARAVWAELETEPTDELGLRLYSGDISHFVFSQANMKSLEDYYQKLESSATEQEKEANYLRNCITSLWKRLEIPTEFREEFLSQHQGYKDWVIKELKSEVDRLDILKQFHLEGFIKATRAELAKVWDQCMFGENQKREFGPAFNDDFTEDNLSAHESELDKMRGFYADNNEIFKLVEKRESLWDQKIEMDNRANDPARLNNRGGKLLQEQRLHQKINKDLPKTEKKLKEVLTQWEEDHTRHFIIKDQRYLDNLDSRWEEYHQSKEQEKIKRQQIKAETTVMEMKFGSKPQTPTPKRKAVAPVSNDRAPKVARVTPAPSPLVKATTNKITPARRLPRHQNKVLKDKNKSNPATPEPGKPHQRTRNF</sequence>
<dbReference type="EnsemblMetazoa" id="XM_019993848.1">
    <property type="protein sequence ID" value="XP_019849407.1"/>
    <property type="gene ID" value="LOC100640485"/>
</dbReference>
<dbReference type="GO" id="GO:0008017">
    <property type="term" value="F:microtubule binding"/>
    <property type="evidence" value="ECO:0007669"/>
    <property type="project" value="InterPro"/>
</dbReference>
<evidence type="ECO:0000256" key="2">
    <source>
        <dbReference type="SAM" id="MobiDB-lite"/>
    </source>
</evidence>
<gene>
    <name evidence="3" type="primary">100640485</name>
</gene>
<dbReference type="Pfam" id="PF03999">
    <property type="entry name" value="MAP65_ASE1"/>
    <property type="match status" value="1"/>
</dbReference>